<organism evidence="1 2">
    <name type="scientific">Epilithonimonas vandammei</name>
    <dbReference type="NCBI Taxonomy" id="2487072"/>
    <lineage>
        <taxon>Bacteria</taxon>
        <taxon>Pseudomonadati</taxon>
        <taxon>Bacteroidota</taxon>
        <taxon>Flavobacteriia</taxon>
        <taxon>Flavobacteriales</taxon>
        <taxon>Weeksellaceae</taxon>
        <taxon>Chryseobacterium group</taxon>
        <taxon>Epilithonimonas</taxon>
    </lineage>
</organism>
<dbReference type="RefSeq" id="WP_124986284.1">
    <property type="nucleotide sequence ID" value="NZ_CP034160.1"/>
</dbReference>
<dbReference type="KEGG" id="eva:EIB75_07795"/>
<proteinExistence type="predicted"/>
<dbReference type="EMBL" id="CP034160">
    <property type="protein sequence ID" value="AZI55148.1"/>
    <property type="molecule type" value="Genomic_DNA"/>
</dbReference>
<gene>
    <name evidence="1" type="ORF">EIB75_07795</name>
</gene>
<reference evidence="2" key="1">
    <citation type="submission" date="2018-11" db="EMBL/GenBank/DDBJ databases">
        <title>Proposal to divide the Flavobacteriaceae and reorganize its genera based on Amino Acid Identity values calculated from whole genome sequences.</title>
        <authorList>
            <person name="Nicholson A.C."/>
            <person name="Gulvik C.A."/>
            <person name="Whitney A.M."/>
            <person name="Sheth M."/>
            <person name="Batra D."/>
            <person name="Pryor J."/>
            <person name="Bernardet J.-F."/>
            <person name="Hugo C."/>
            <person name="Kampfer P."/>
            <person name="Newman J.D."/>
            <person name="McQuiston J.R."/>
        </authorList>
    </citation>
    <scope>NUCLEOTIDE SEQUENCE [LARGE SCALE GENOMIC DNA]</scope>
    <source>
        <strain evidence="2">H6466</strain>
    </source>
</reference>
<dbReference type="Proteomes" id="UP000272316">
    <property type="component" value="Chromosome"/>
</dbReference>
<accession>A0A3G8ZCZ1</accession>
<evidence type="ECO:0000313" key="1">
    <source>
        <dbReference type="EMBL" id="AZI55148.1"/>
    </source>
</evidence>
<dbReference type="AlphaFoldDB" id="A0A3G8ZCZ1"/>
<name>A0A3G8ZCZ1_9FLAO</name>
<evidence type="ECO:0000313" key="2">
    <source>
        <dbReference type="Proteomes" id="UP000272316"/>
    </source>
</evidence>
<protein>
    <submittedName>
        <fullName evidence="1">Uncharacterized protein</fullName>
    </submittedName>
</protein>
<sequence>MIRNKLIIDEFTKKENFYHNVKNNSVKLNIEICNIGNAKANDVYVDFKFPEKIVLIENDGIEKLEKPDEPKIGVNPVEKALREYNSTKITAPKFYGGGNILSINPLLNTSMFNVSPINKSYSINKKDNILTIKTSKISHTRKFSLSDKIYIAALEKGKFEIEISIICDEITSPVVFTKEIIVE</sequence>